<dbReference type="GO" id="GO:0006511">
    <property type="term" value="P:ubiquitin-dependent protein catabolic process"/>
    <property type="evidence" value="ECO:0007669"/>
    <property type="project" value="TreeGrafter"/>
</dbReference>
<evidence type="ECO:0000256" key="5">
    <source>
        <dbReference type="SAM" id="MobiDB-lite"/>
    </source>
</evidence>
<evidence type="ECO:0000256" key="3">
    <source>
        <dbReference type="ARBA" id="ARBA00022989"/>
    </source>
</evidence>
<dbReference type="EMBL" id="SGPM01000039">
    <property type="protein sequence ID" value="THH31716.1"/>
    <property type="molecule type" value="Genomic_DNA"/>
</dbReference>
<proteinExistence type="predicted"/>
<evidence type="ECO:0000256" key="2">
    <source>
        <dbReference type="ARBA" id="ARBA00022692"/>
    </source>
</evidence>
<feature type="compositionally biased region" description="Polar residues" evidence="5">
    <location>
        <begin position="41"/>
        <end position="50"/>
    </location>
</feature>
<dbReference type="AlphaFoldDB" id="A0A4S4MYX6"/>
<keyword evidence="8" id="KW-1185">Reference proteome</keyword>
<dbReference type="GO" id="GO:0005783">
    <property type="term" value="C:endoplasmic reticulum"/>
    <property type="evidence" value="ECO:0007669"/>
    <property type="project" value="TreeGrafter"/>
</dbReference>
<gene>
    <name evidence="7" type="ORF">EUX98_g2482</name>
</gene>
<dbReference type="OrthoDB" id="10003116at2759"/>
<dbReference type="Proteomes" id="UP000308730">
    <property type="component" value="Unassembled WGS sequence"/>
</dbReference>
<evidence type="ECO:0000256" key="1">
    <source>
        <dbReference type="ARBA" id="ARBA00004141"/>
    </source>
</evidence>
<comment type="subcellular location">
    <subcellularLocation>
        <location evidence="1">Membrane</location>
        <topology evidence="1">Multi-pass membrane protein</topology>
    </subcellularLocation>
</comment>
<evidence type="ECO:0000256" key="4">
    <source>
        <dbReference type="ARBA" id="ARBA00023136"/>
    </source>
</evidence>
<keyword evidence="4 6" id="KW-0472">Membrane</keyword>
<feature type="compositionally biased region" description="Pro residues" evidence="5">
    <location>
        <begin position="76"/>
        <end position="87"/>
    </location>
</feature>
<dbReference type="InterPro" id="IPR019325">
    <property type="entry name" value="NEDD4/Bsd2"/>
</dbReference>
<dbReference type="GO" id="GO:0007034">
    <property type="term" value="P:vacuolar transport"/>
    <property type="evidence" value="ECO:0007669"/>
    <property type="project" value="InterPro"/>
</dbReference>
<evidence type="ECO:0000313" key="8">
    <source>
        <dbReference type="Proteomes" id="UP000308730"/>
    </source>
</evidence>
<accession>A0A4S4MYX6</accession>
<feature type="region of interest" description="Disordered" evidence="5">
    <location>
        <begin position="1"/>
        <end position="105"/>
    </location>
</feature>
<feature type="transmembrane region" description="Helical" evidence="6">
    <location>
        <begin position="331"/>
        <end position="352"/>
    </location>
</feature>
<feature type="transmembrane region" description="Helical" evidence="6">
    <location>
        <begin position="223"/>
        <end position="247"/>
    </location>
</feature>
<sequence>MAPSGYSALPNPRSQPDDDRELNEAFESDGEEYDELHHTESTPFIVSETSPYDERPSTTPPATRAAYDFERDYDHPPPGSPPGPSPFAFPNNWGNSNGLTGSTPIRPSFSRPSLLRRVIGNVLPQYYASVPSEPVVTRAVGGGTDNDGVFANVMAKPSRAVQILGENGEVHLVPEETQAEAPPTYREAQMDAVPQYWETTVHAPLNTDPNADMIVEDLPTGSFILFIANTFISFFFGFVGFLLTYLLHTSHAAKYGSRAGLGMTLIQYGIAAKNNPLMEEPEDLRGIYINQTTGLLEMGPRPPPPPPPVHNLGQNETAVDITNELQTTHDWASLMLMTMGWMLLLMSIVGYYRVKRWEMSIRASTRSAAPAAVPDTSTSVSEPVYLFSADDFVSADEMEADENALRREQLAHAHAIVETA</sequence>
<dbReference type="PANTHER" id="PTHR13396">
    <property type="entry name" value="NEDD4 FAMILY INTERACTING PROTEIN 1/2"/>
    <property type="match status" value="1"/>
</dbReference>
<dbReference type="GO" id="GO:0048471">
    <property type="term" value="C:perinuclear region of cytoplasm"/>
    <property type="evidence" value="ECO:0007669"/>
    <property type="project" value="TreeGrafter"/>
</dbReference>
<name>A0A4S4MYX6_9APHY</name>
<evidence type="ECO:0008006" key="9">
    <source>
        <dbReference type="Google" id="ProtNLM"/>
    </source>
</evidence>
<feature type="compositionally biased region" description="Polar residues" evidence="5">
    <location>
        <begin position="92"/>
        <end position="105"/>
    </location>
</feature>
<protein>
    <recommendedName>
        <fullName evidence="9">Metal homeostatis protein BSD2</fullName>
    </recommendedName>
</protein>
<dbReference type="Pfam" id="PF10176">
    <property type="entry name" value="NEDD4_Bsd2"/>
    <property type="match status" value="1"/>
</dbReference>
<feature type="compositionally biased region" description="Acidic residues" evidence="5">
    <location>
        <begin position="18"/>
        <end position="34"/>
    </location>
</feature>
<organism evidence="7 8">
    <name type="scientific">Antrodiella citrinella</name>
    <dbReference type="NCBI Taxonomy" id="2447956"/>
    <lineage>
        <taxon>Eukaryota</taxon>
        <taxon>Fungi</taxon>
        <taxon>Dikarya</taxon>
        <taxon>Basidiomycota</taxon>
        <taxon>Agaricomycotina</taxon>
        <taxon>Agaricomycetes</taxon>
        <taxon>Polyporales</taxon>
        <taxon>Steccherinaceae</taxon>
        <taxon>Antrodiella</taxon>
    </lineage>
</organism>
<dbReference type="GO" id="GO:0005794">
    <property type="term" value="C:Golgi apparatus"/>
    <property type="evidence" value="ECO:0007669"/>
    <property type="project" value="TreeGrafter"/>
</dbReference>
<comment type="caution">
    <text evidence="7">The sequence shown here is derived from an EMBL/GenBank/DDBJ whole genome shotgun (WGS) entry which is preliminary data.</text>
</comment>
<dbReference type="GO" id="GO:0016020">
    <property type="term" value="C:membrane"/>
    <property type="evidence" value="ECO:0007669"/>
    <property type="project" value="UniProtKB-SubCell"/>
</dbReference>
<keyword evidence="2 6" id="KW-0812">Transmembrane</keyword>
<evidence type="ECO:0000256" key="6">
    <source>
        <dbReference type="SAM" id="Phobius"/>
    </source>
</evidence>
<dbReference type="GO" id="GO:0031398">
    <property type="term" value="P:positive regulation of protein ubiquitination"/>
    <property type="evidence" value="ECO:0007669"/>
    <property type="project" value="TreeGrafter"/>
</dbReference>
<dbReference type="PANTHER" id="PTHR13396:SF5">
    <property type="entry name" value="NEDD4 FAMILY INTERACTING PROTEIN"/>
    <property type="match status" value="1"/>
</dbReference>
<dbReference type="GO" id="GO:0030001">
    <property type="term" value="P:metal ion transport"/>
    <property type="evidence" value="ECO:0007669"/>
    <property type="project" value="InterPro"/>
</dbReference>
<evidence type="ECO:0000313" key="7">
    <source>
        <dbReference type="EMBL" id="THH31716.1"/>
    </source>
</evidence>
<keyword evidence="3 6" id="KW-1133">Transmembrane helix</keyword>
<reference evidence="7 8" key="1">
    <citation type="submission" date="2019-02" db="EMBL/GenBank/DDBJ databases">
        <title>Genome sequencing of the rare red list fungi Antrodiella citrinella (Flaviporus citrinellus).</title>
        <authorList>
            <person name="Buettner E."/>
            <person name="Kellner H."/>
        </authorList>
    </citation>
    <scope>NUCLEOTIDE SEQUENCE [LARGE SCALE GENOMIC DNA]</scope>
    <source>
        <strain evidence="7 8">DSM 108506</strain>
    </source>
</reference>